<dbReference type="InterPro" id="IPR037171">
    <property type="entry name" value="NagB/RpiA_transferase-like"/>
</dbReference>
<dbReference type="Pfam" id="PF01812">
    <property type="entry name" value="5-FTHF_cyc-lig"/>
    <property type="match status" value="1"/>
</dbReference>
<dbReference type="AlphaFoldDB" id="A0A9D1N169"/>
<dbReference type="InterPro" id="IPR002698">
    <property type="entry name" value="FTHF_cligase"/>
</dbReference>
<evidence type="ECO:0000256" key="3">
    <source>
        <dbReference type="ARBA" id="ARBA00022840"/>
    </source>
</evidence>
<sequence>MNQKKNNTRNYAKSIRSMLDVEACSRDICSQILLWEKYRAARHVMLFYPIGTEISLLQLVKDKTKSFYFPILDENNNIYPVLYEENSGFKKGAFNINEPIGVPVRDFSVLDMIFIPALAIDTRGFRLGYGKGCYDKFICHLTDKTLKVVPISKSLIFNDIPVEQHDKKVDYAICENGITGFATHLLNG</sequence>
<accession>A0A9D1N169</accession>
<feature type="binding site" evidence="4">
    <location>
        <position position="53"/>
    </location>
    <ligand>
        <name>substrate</name>
    </ligand>
</feature>
<keyword evidence="5" id="KW-0479">Metal-binding</keyword>
<evidence type="ECO:0000256" key="4">
    <source>
        <dbReference type="PIRSR" id="PIRSR006806-1"/>
    </source>
</evidence>
<comment type="catalytic activity">
    <reaction evidence="5">
        <text>(6S)-5-formyl-5,6,7,8-tetrahydrofolate + ATP = (6R)-5,10-methenyltetrahydrofolate + ADP + phosphate</text>
        <dbReference type="Rhea" id="RHEA:10488"/>
        <dbReference type="ChEBI" id="CHEBI:30616"/>
        <dbReference type="ChEBI" id="CHEBI:43474"/>
        <dbReference type="ChEBI" id="CHEBI:57455"/>
        <dbReference type="ChEBI" id="CHEBI:57457"/>
        <dbReference type="ChEBI" id="CHEBI:456216"/>
        <dbReference type="EC" id="6.3.3.2"/>
    </reaction>
</comment>
<evidence type="ECO:0000256" key="1">
    <source>
        <dbReference type="ARBA" id="ARBA00010638"/>
    </source>
</evidence>
<comment type="cofactor">
    <cofactor evidence="5">
        <name>Mg(2+)</name>
        <dbReference type="ChEBI" id="CHEBI:18420"/>
    </cofactor>
</comment>
<evidence type="ECO:0000256" key="2">
    <source>
        <dbReference type="ARBA" id="ARBA00022741"/>
    </source>
</evidence>
<name>A0A9D1N169_9CLOT</name>
<keyword evidence="3 4" id="KW-0067">ATP-binding</keyword>
<dbReference type="GO" id="GO:0005524">
    <property type="term" value="F:ATP binding"/>
    <property type="evidence" value="ECO:0007669"/>
    <property type="project" value="UniProtKB-KW"/>
</dbReference>
<dbReference type="GO" id="GO:0035999">
    <property type="term" value="P:tetrahydrofolate interconversion"/>
    <property type="evidence" value="ECO:0007669"/>
    <property type="project" value="TreeGrafter"/>
</dbReference>
<protein>
    <recommendedName>
        <fullName evidence="5">5-formyltetrahydrofolate cyclo-ligase</fullName>
        <ecNumber evidence="5">6.3.3.2</ecNumber>
    </recommendedName>
</protein>
<dbReference type="PIRSF" id="PIRSF006806">
    <property type="entry name" value="FTHF_cligase"/>
    <property type="match status" value="1"/>
</dbReference>
<comment type="caution">
    <text evidence="6">The sequence shown here is derived from an EMBL/GenBank/DDBJ whole genome shotgun (WGS) entry which is preliminary data.</text>
</comment>
<gene>
    <name evidence="6" type="ORF">IAD26_08630</name>
</gene>
<keyword evidence="2 4" id="KW-0547">Nucleotide-binding</keyword>
<reference evidence="6" key="2">
    <citation type="journal article" date="2021" name="PeerJ">
        <title>Extensive microbial diversity within the chicken gut microbiome revealed by metagenomics and culture.</title>
        <authorList>
            <person name="Gilroy R."/>
            <person name="Ravi A."/>
            <person name="Getino M."/>
            <person name="Pursley I."/>
            <person name="Horton D.L."/>
            <person name="Alikhan N.F."/>
            <person name="Baker D."/>
            <person name="Gharbi K."/>
            <person name="Hall N."/>
            <person name="Watson M."/>
            <person name="Adriaenssens E.M."/>
            <person name="Foster-Nyarko E."/>
            <person name="Jarju S."/>
            <person name="Secka A."/>
            <person name="Antonio M."/>
            <person name="Oren A."/>
            <person name="Chaudhuri R.R."/>
            <person name="La Ragione R."/>
            <person name="Hildebrand F."/>
            <person name="Pallen M.J."/>
        </authorList>
    </citation>
    <scope>NUCLEOTIDE SEQUENCE</scope>
    <source>
        <strain evidence="6">CHK154-7741</strain>
    </source>
</reference>
<dbReference type="PANTHER" id="PTHR23407">
    <property type="entry name" value="ATPASE INHIBITOR/5-FORMYLTETRAHYDROFOLATE CYCLO-LIGASE"/>
    <property type="match status" value="1"/>
</dbReference>
<dbReference type="NCBIfam" id="TIGR02727">
    <property type="entry name" value="MTHFS_bact"/>
    <property type="match status" value="1"/>
</dbReference>
<dbReference type="GO" id="GO:0030272">
    <property type="term" value="F:5-formyltetrahydrofolate cyclo-ligase activity"/>
    <property type="evidence" value="ECO:0007669"/>
    <property type="project" value="UniProtKB-EC"/>
</dbReference>
<dbReference type="SUPFAM" id="SSF100950">
    <property type="entry name" value="NagB/RpiA/CoA transferase-like"/>
    <property type="match status" value="1"/>
</dbReference>
<dbReference type="InterPro" id="IPR024185">
    <property type="entry name" value="FTHF_cligase-like_sf"/>
</dbReference>
<evidence type="ECO:0000256" key="5">
    <source>
        <dbReference type="RuleBase" id="RU361279"/>
    </source>
</evidence>
<dbReference type="Proteomes" id="UP000886748">
    <property type="component" value="Unassembled WGS sequence"/>
</dbReference>
<keyword evidence="5" id="KW-0460">Magnesium</keyword>
<evidence type="ECO:0000313" key="7">
    <source>
        <dbReference type="Proteomes" id="UP000886748"/>
    </source>
</evidence>
<dbReference type="GO" id="GO:0046872">
    <property type="term" value="F:metal ion binding"/>
    <property type="evidence" value="ECO:0007669"/>
    <property type="project" value="UniProtKB-KW"/>
</dbReference>
<dbReference type="EMBL" id="DVOD01000061">
    <property type="protein sequence ID" value="HIU93180.1"/>
    <property type="molecule type" value="Genomic_DNA"/>
</dbReference>
<organism evidence="6 7">
    <name type="scientific">Candidatus Limenecus avicola</name>
    <dbReference type="NCBI Taxonomy" id="2840847"/>
    <lineage>
        <taxon>Bacteria</taxon>
        <taxon>Bacillati</taxon>
        <taxon>Bacillota</taxon>
        <taxon>Clostridia</taxon>
        <taxon>Eubacteriales</taxon>
        <taxon>Clostridiaceae</taxon>
        <taxon>Clostridiaceae incertae sedis</taxon>
        <taxon>Candidatus Limenecus</taxon>
    </lineage>
</organism>
<keyword evidence="6" id="KW-0436">Ligase</keyword>
<feature type="binding site" evidence="4">
    <location>
        <begin position="126"/>
        <end position="134"/>
    </location>
    <ligand>
        <name>ATP</name>
        <dbReference type="ChEBI" id="CHEBI:30616"/>
    </ligand>
</feature>
<dbReference type="GO" id="GO:0009396">
    <property type="term" value="P:folic acid-containing compound biosynthetic process"/>
    <property type="evidence" value="ECO:0007669"/>
    <property type="project" value="TreeGrafter"/>
</dbReference>
<comment type="similarity">
    <text evidence="1 5">Belongs to the 5-formyltetrahydrofolate cyclo-ligase family.</text>
</comment>
<dbReference type="PANTHER" id="PTHR23407:SF1">
    <property type="entry name" value="5-FORMYLTETRAHYDROFOLATE CYCLO-LIGASE"/>
    <property type="match status" value="1"/>
</dbReference>
<evidence type="ECO:0000313" key="6">
    <source>
        <dbReference type="EMBL" id="HIU93180.1"/>
    </source>
</evidence>
<dbReference type="Gene3D" id="3.40.50.10420">
    <property type="entry name" value="NagB/RpiA/CoA transferase-like"/>
    <property type="match status" value="1"/>
</dbReference>
<reference evidence="6" key="1">
    <citation type="submission" date="2020-10" db="EMBL/GenBank/DDBJ databases">
        <authorList>
            <person name="Gilroy R."/>
        </authorList>
    </citation>
    <scope>NUCLEOTIDE SEQUENCE</scope>
    <source>
        <strain evidence="6">CHK154-7741</strain>
    </source>
</reference>
<dbReference type="EC" id="6.3.3.2" evidence="5"/>
<proteinExistence type="inferred from homology"/>
<feature type="binding site" evidence="4">
    <location>
        <begin position="5"/>
        <end position="9"/>
    </location>
    <ligand>
        <name>ATP</name>
        <dbReference type="ChEBI" id="CHEBI:30616"/>
    </ligand>
</feature>